<comment type="caution">
    <text evidence="3">The sequence shown here is derived from an EMBL/GenBank/DDBJ whole genome shotgun (WGS) entry which is preliminary data.</text>
</comment>
<accession>A0A9P4U0K2</accession>
<evidence type="ECO:0000256" key="1">
    <source>
        <dbReference type="SAM" id="MobiDB-lite"/>
    </source>
</evidence>
<dbReference type="OrthoDB" id="5403181at2759"/>
<dbReference type="Pfam" id="PF11274">
    <property type="entry name" value="DUF3074"/>
    <property type="match status" value="1"/>
</dbReference>
<dbReference type="InterPro" id="IPR023393">
    <property type="entry name" value="START-like_dom_sf"/>
</dbReference>
<gene>
    <name evidence="3" type="ORF">EJ08DRAFT_659332</name>
</gene>
<feature type="compositionally biased region" description="Acidic residues" evidence="1">
    <location>
        <begin position="460"/>
        <end position="471"/>
    </location>
</feature>
<feature type="region of interest" description="Disordered" evidence="1">
    <location>
        <begin position="43"/>
        <end position="87"/>
    </location>
</feature>
<dbReference type="Proteomes" id="UP000800235">
    <property type="component" value="Unassembled WGS sequence"/>
</dbReference>
<dbReference type="PANTHER" id="PTHR40370">
    <property type="entry name" value="EXPRESSED PROTEIN"/>
    <property type="match status" value="1"/>
</dbReference>
<feature type="compositionally biased region" description="Basic and acidic residues" evidence="1">
    <location>
        <begin position="514"/>
        <end position="621"/>
    </location>
</feature>
<dbReference type="SUPFAM" id="SSF55961">
    <property type="entry name" value="Bet v1-like"/>
    <property type="match status" value="1"/>
</dbReference>
<dbReference type="InterPro" id="IPR024500">
    <property type="entry name" value="DUF3074"/>
</dbReference>
<feature type="compositionally biased region" description="Low complexity" evidence="1">
    <location>
        <begin position="675"/>
        <end position="688"/>
    </location>
</feature>
<keyword evidence="4" id="KW-1185">Reference proteome</keyword>
<reference evidence="3" key="1">
    <citation type="journal article" date="2020" name="Stud. Mycol.">
        <title>101 Dothideomycetes genomes: a test case for predicting lifestyles and emergence of pathogens.</title>
        <authorList>
            <person name="Haridas S."/>
            <person name="Albert R."/>
            <person name="Binder M."/>
            <person name="Bloem J."/>
            <person name="Labutti K."/>
            <person name="Salamov A."/>
            <person name="Andreopoulos B."/>
            <person name="Baker S."/>
            <person name="Barry K."/>
            <person name="Bills G."/>
            <person name="Bluhm B."/>
            <person name="Cannon C."/>
            <person name="Castanera R."/>
            <person name="Culley D."/>
            <person name="Daum C."/>
            <person name="Ezra D."/>
            <person name="Gonzalez J."/>
            <person name="Henrissat B."/>
            <person name="Kuo A."/>
            <person name="Liang C."/>
            <person name="Lipzen A."/>
            <person name="Lutzoni F."/>
            <person name="Magnuson J."/>
            <person name="Mondo S."/>
            <person name="Nolan M."/>
            <person name="Ohm R."/>
            <person name="Pangilinan J."/>
            <person name="Park H.-J."/>
            <person name="Ramirez L."/>
            <person name="Alfaro M."/>
            <person name="Sun H."/>
            <person name="Tritt A."/>
            <person name="Yoshinaga Y."/>
            <person name="Zwiers L.-H."/>
            <person name="Turgeon B."/>
            <person name="Goodwin S."/>
            <person name="Spatafora J."/>
            <person name="Crous P."/>
            <person name="Grigoriev I."/>
        </authorList>
    </citation>
    <scope>NUCLEOTIDE SEQUENCE</scope>
    <source>
        <strain evidence="3">CBS 130266</strain>
    </source>
</reference>
<organism evidence="3 4">
    <name type="scientific">Tothia fuscella</name>
    <dbReference type="NCBI Taxonomy" id="1048955"/>
    <lineage>
        <taxon>Eukaryota</taxon>
        <taxon>Fungi</taxon>
        <taxon>Dikarya</taxon>
        <taxon>Ascomycota</taxon>
        <taxon>Pezizomycotina</taxon>
        <taxon>Dothideomycetes</taxon>
        <taxon>Pleosporomycetidae</taxon>
        <taxon>Venturiales</taxon>
        <taxon>Cylindrosympodiaceae</taxon>
        <taxon>Tothia</taxon>
    </lineage>
</organism>
<dbReference type="EMBL" id="MU007028">
    <property type="protein sequence ID" value="KAF2431977.1"/>
    <property type="molecule type" value="Genomic_DNA"/>
</dbReference>
<dbReference type="PANTHER" id="PTHR40370:SF1">
    <property type="entry name" value="DUF3074 DOMAIN-CONTAINING PROTEIN"/>
    <property type="match status" value="1"/>
</dbReference>
<evidence type="ECO:0000313" key="4">
    <source>
        <dbReference type="Proteomes" id="UP000800235"/>
    </source>
</evidence>
<feature type="region of interest" description="Disordered" evidence="1">
    <location>
        <begin position="452"/>
        <end position="621"/>
    </location>
</feature>
<sequence length="698" mass="77135">MSELHKALEALQPRDWSEIPQNDLNNFLTTLFSYSELIVDSVPSPPGGSHLPPSSTTAPPPPATKATELIHSNVRPPPPPPDIESLQKSWGKPLKIAAKDNPLGITMYKMAGHDRHGAWFARRSVHEGLGFTKWKKAMQREFPVSLAVEGGPGEGSVRGIGADRRIEHKEENVGKLEVYQLSAQFPGPVAPREFITCLVTTDKGLSDSSASQEHPKDSTSTPRHYMVVSIPVDHPDAPIRNGLVRGHYESVEMIREIPIASNKSFSTPNLLNNIAQEPKGRDRGSTIGFAESRGLDAKGEHVDRMASKSAENMLADEGDTNPVEWIMITRSDPGGGIPRFMVERGTPASITADAAKFIDWAAGLEDIPDIVESVAPQDEIAGQKTPMPRKSMDYSVASGSGHLAGIIPPNERRGSYEPSGAGETGIIASLTNYAQTGVENYAPNIVQNNMPNFMKRDLNSSDDDSDSDSDDSFTSATADYKTAREGSRSPDPLGDSTSTLNVGVDGDDSSGRIAGDDSKFEQELKKIQSKRRTLDEKMMKAEETEREKTAALGEKEEKDAEKQREKIEKEKKKQQDRYAKELKKLEDRRAKEEKRLEDRRRKAQDKDVLSKTQRERDEYRRQLEILRRENELLRRQMGELQRENTLLVQRVGKSDEGKNMLRQVKDEFARERGRASSVGSKSSVRSSGGKSGDTKASG</sequence>
<evidence type="ECO:0000313" key="3">
    <source>
        <dbReference type="EMBL" id="KAF2431977.1"/>
    </source>
</evidence>
<feature type="domain" description="DUF3074" evidence="2">
    <location>
        <begin position="119"/>
        <end position="361"/>
    </location>
</feature>
<protein>
    <recommendedName>
        <fullName evidence="2">DUF3074 domain-containing protein</fullName>
    </recommendedName>
</protein>
<feature type="compositionally biased region" description="Basic and acidic residues" evidence="1">
    <location>
        <begin position="658"/>
        <end position="674"/>
    </location>
</feature>
<name>A0A9P4U0K2_9PEZI</name>
<proteinExistence type="predicted"/>
<dbReference type="Gene3D" id="3.30.530.20">
    <property type="match status" value="1"/>
</dbReference>
<dbReference type="AlphaFoldDB" id="A0A9P4U0K2"/>
<evidence type="ECO:0000259" key="2">
    <source>
        <dbReference type="Pfam" id="PF11274"/>
    </source>
</evidence>
<feature type="region of interest" description="Disordered" evidence="1">
    <location>
        <begin position="658"/>
        <end position="698"/>
    </location>
</feature>
<feature type="compositionally biased region" description="Low complexity" evidence="1">
    <location>
        <begin position="47"/>
        <end position="57"/>
    </location>
</feature>